<sequence length="336" mass="39103">MLFNPKKTLFILFLMLGTIITISSNNWLGVWMGFEINLLSFIPLMSNTKNTLNTETSIKYFIVQALASTILLFTVMMSSNYSLFNLPISMNMIVSSSMLLKAGAAPFHFWFPEVMNGLNWSNCFILMTWQKLAPLMIISYLIKNNMFFITIIILSSIVGGIGGLNQTSLRKIMSYSSINHISWMLTAMLISEMMWNMYFSIYMFLSLIMTMMFSMTKSFFLNQLFSKTYNPIINFLMFLNLLSLGGLPPFLGFMPKWLIVQYMISMNHMFLSITMVFMTLITLYYYIRISFSSLIMSYHYLKWNMVFYNKNTINLIFISWISMIGLLVSSIFIIYN</sequence>
<comment type="subcellular location">
    <subcellularLocation>
        <location evidence="2 18">Mitochondrion inner membrane</location>
        <topology evidence="2 18">Multi-pass membrane protein</topology>
    </subcellularLocation>
</comment>
<keyword evidence="13 18" id="KW-0520">NAD</keyword>
<name>A0A0N6WAE4_9ORTH</name>
<evidence type="ECO:0000256" key="18">
    <source>
        <dbReference type="RuleBase" id="RU003403"/>
    </source>
</evidence>
<dbReference type="GO" id="GO:0005743">
    <property type="term" value="C:mitochondrial inner membrane"/>
    <property type="evidence" value="ECO:0007669"/>
    <property type="project" value="UniProtKB-SubCell"/>
</dbReference>
<evidence type="ECO:0000256" key="3">
    <source>
        <dbReference type="ARBA" id="ARBA00007012"/>
    </source>
</evidence>
<dbReference type="EC" id="7.1.1.2" evidence="4 18"/>
<evidence type="ECO:0000256" key="9">
    <source>
        <dbReference type="ARBA" id="ARBA00022792"/>
    </source>
</evidence>
<dbReference type="EMBL" id="KM657334">
    <property type="protein sequence ID" value="AJW76343.1"/>
    <property type="molecule type" value="Genomic_DNA"/>
</dbReference>
<dbReference type="InterPro" id="IPR003917">
    <property type="entry name" value="NADH_UbQ_OxRdtase_chain2"/>
</dbReference>
<gene>
    <name evidence="20" type="primary">nad2</name>
</gene>
<comment type="function">
    <text evidence="1">Core subunit of the mitochondrial membrane respiratory chain NADH dehydrogenase (Complex I) that is believed to belong to the minimal assembly required for catalysis. Complex I functions in the transfer of electrons from NADH to the respiratory chain. The immediate electron acceptor for the enzyme is believed to be ubiquinone.</text>
</comment>
<keyword evidence="12 18" id="KW-1133">Transmembrane helix</keyword>
<keyword evidence="14 18" id="KW-0830">Ubiquinone</keyword>
<dbReference type="Pfam" id="PF00361">
    <property type="entry name" value="Proton_antipo_M"/>
    <property type="match status" value="1"/>
</dbReference>
<dbReference type="PRINTS" id="PR01436">
    <property type="entry name" value="NADHDHGNASE2"/>
</dbReference>
<keyword evidence="10 18" id="KW-1278">Translocase</keyword>
<evidence type="ECO:0000256" key="1">
    <source>
        <dbReference type="ARBA" id="ARBA00003257"/>
    </source>
</evidence>
<evidence type="ECO:0000256" key="11">
    <source>
        <dbReference type="ARBA" id="ARBA00022982"/>
    </source>
</evidence>
<organism evidence="20">
    <name type="scientific">Cylindraustralia sp. HS-2014</name>
    <dbReference type="NCBI Taxonomy" id="1564207"/>
    <lineage>
        <taxon>Eukaryota</taxon>
        <taxon>Metazoa</taxon>
        <taxon>Ecdysozoa</taxon>
        <taxon>Arthropoda</taxon>
        <taxon>Hexapoda</taxon>
        <taxon>Insecta</taxon>
        <taxon>Pterygota</taxon>
        <taxon>Neoptera</taxon>
        <taxon>Polyneoptera</taxon>
        <taxon>Orthoptera</taxon>
        <taxon>Caelifera</taxon>
        <taxon>Tridactylidea</taxon>
        <taxon>Tridactyloidea</taxon>
        <taxon>Cylindrachetidae</taxon>
        <taxon>Cylindraustralia</taxon>
    </lineage>
</organism>
<feature type="transmembrane region" description="Helical" evidence="18">
    <location>
        <begin position="266"/>
        <end position="287"/>
    </location>
</feature>
<dbReference type="PANTHER" id="PTHR46552">
    <property type="entry name" value="NADH-UBIQUINONE OXIDOREDUCTASE CHAIN 2"/>
    <property type="match status" value="1"/>
</dbReference>
<proteinExistence type="inferred from homology"/>
<feature type="transmembrane region" description="Helical" evidence="18">
    <location>
        <begin position="123"/>
        <end position="141"/>
    </location>
</feature>
<evidence type="ECO:0000256" key="13">
    <source>
        <dbReference type="ARBA" id="ARBA00023027"/>
    </source>
</evidence>
<evidence type="ECO:0000256" key="15">
    <source>
        <dbReference type="ARBA" id="ARBA00023128"/>
    </source>
</evidence>
<feature type="transmembrane region" description="Helical" evidence="18">
    <location>
        <begin position="312"/>
        <end position="335"/>
    </location>
</feature>
<evidence type="ECO:0000256" key="7">
    <source>
        <dbReference type="ARBA" id="ARBA00022660"/>
    </source>
</evidence>
<evidence type="ECO:0000313" key="20">
    <source>
        <dbReference type="EMBL" id="AJW76343.1"/>
    </source>
</evidence>
<evidence type="ECO:0000256" key="12">
    <source>
        <dbReference type="ARBA" id="ARBA00022989"/>
    </source>
</evidence>
<dbReference type="GO" id="GO:0006120">
    <property type="term" value="P:mitochondrial electron transport, NADH to ubiquinone"/>
    <property type="evidence" value="ECO:0007669"/>
    <property type="project" value="InterPro"/>
</dbReference>
<comment type="catalytic activity">
    <reaction evidence="17 18">
        <text>a ubiquinone + NADH + 5 H(+)(in) = a ubiquinol + NAD(+) + 4 H(+)(out)</text>
        <dbReference type="Rhea" id="RHEA:29091"/>
        <dbReference type="Rhea" id="RHEA-COMP:9565"/>
        <dbReference type="Rhea" id="RHEA-COMP:9566"/>
        <dbReference type="ChEBI" id="CHEBI:15378"/>
        <dbReference type="ChEBI" id="CHEBI:16389"/>
        <dbReference type="ChEBI" id="CHEBI:17976"/>
        <dbReference type="ChEBI" id="CHEBI:57540"/>
        <dbReference type="ChEBI" id="CHEBI:57945"/>
        <dbReference type="EC" id="7.1.1.2"/>
    </reaction>
</comment>
<comment type="function">
    <text evidence="18">Core subunit of the mitochondrial membrane respiratory chain NADH dehydrogenase (Complex I) which catalyzes electron transfer from NADH through the respiratory chain, using ubiquinone as an electron acceptor. Essential for the catalytic activity and assembly of complex I.</text>
</comment>
<geneLocation type="mitochondrion" evidence="20"/>
<feature type="transmembrane region" description="Helical" evidence="18">
    <location>
        <begin position="201"/>
        <end position="220"/>
    </location>
</feature>
<evidence type="ECO:0000256" key="16">
    <source>
        <dbReference type="ARBA" id="ARBA00023136"/>
    </source>
</evidence>
<evidence type="ECO:0000256" key="8">
    <source>
        <dbReference type="ARBA" id="ARBA00022692"/>
    </source>
</evidence>
<dbReference type="InterPro" id="IPR001750">
    <property type="entry name" value="ND/Mrp_TM"/>
</dbReference>
<keyword evidence="16 18" id="KW-0472">Membrane</keyword>
<evidence type="ECO:0000256" key="2">
    <source>
        <dbReference type="ARBA" id="ARBA00004448"/>
    </source>
</evidence>
<feature type="transmembrane region" description="Helical" evidence="18">
    <location>
        <begin position="88"/>
        <end position="111"/>
    </location>
</feature>
<keyword evidence="11 18" id="KW-0249">Electron transport</keyword>
<keyword evidence="6" id="KW-0813">Transport</keyword>
<keyword evidence="9 18" id="KW-0999">Mitochondrion inner membrane</keyword>
<feature type="transmembrane region" description="Helical" evidence="18">
    <location>
        <begin position="232"/>
        <end position="254"/>
    </location>
</feature>
<keyword evidence="8 18" id="KW-0812">Transmembrane</keyword>
<protein>
    <recommendedName>
        <fullName evidence="5 18">NADH-ubiquinone oxidoreductase chain 2</fullName>
        <ecNumber evidence="4 18">7.1.1.2</ecNumber>
    </recommendedName>
</protein>
<feature type="transmembrane region" description="Helical" evidence="18">
    <location>
        <begin position="7"/>
        <end position="23"/>
    </location>
</feature>
<evidence type="ECO:0000256" key="10">
    <source>
        <dbReference type="ARBA" id="ARBA00022967"/>
    </source>
</evidence>
<keyword evidence="7 18" id="KW-0679">Respiratory chain</keyword>
<evidence type="ECO:0000256" key="6">
    <source>
        <dbReference type="ARBA" id="ARBA00022448"/>
    </source>
</evidence>
<dbReference type="InterPro" id="IPR050175">
    <property type="entry name" value="Complex_I_Subunit_2"/>
</dbReference>
<evidence type="ECO:0000256" key="5">
    <source>
        <dbReference type="ARBA" id="ARBA00021008"/>
    </source>
</evidence>
<feature type="transmembrane region" description="Helical" evidence="18">
    <location>
        <begin position="147"/>
        <end position="165"/>
    </location>
</feature>
<dbReference type="GO" id="GO:0008137">
    <property type="term" value="F:NADH dehydrogenase (ubiquinone) activity"/>
    <property type="evidence" value="ECO:0007669"/>
    <property type="project" value="UniProtKB-EC"/>
</dbReference>
<dbReference type="AlphaFoldDB" id="A0A0N6WAE4"/>
<feature type="domain" description="NADH:quinone oxidoreductase/Mrp antiporter transmembrane" evidence="19">
    <location>
        <begin position="24"/>
        <end position="282"/>
    </location>
</feature>
<feature type="transmembrane region" description="Helical" evidence="18">
    <location>
        <begin position="58"/>
        <end position="76"/>
    </location>
</feature>
<dbReference type="PANTHER" id="PTHR46552:SF1">
    <property type="entry name" value="NADH-UBIQUINONE OXIDOREDUCTASE CHAIN 2"/>
    <property type="match status" value="1"/>
</dbReference>
<reference evidence="20" key="1">
    <citation type="submission" date="2014-09" db="EMBL/GenBank/DDBJ databases">
        <title>300 million years of diversification: Elucidating the patterns of orthopteran evolution based on comprehensive taxon and gene sampling.</title>
        <authorList>
            <person name="Song H."/>
            <person name="Amedegnato C."/>
            <person name="Cigliano M.M."/>
            <person name="Desutter-Grandcolas L."/>
            <person name="Heads S.W."/>
            <person name="Huang Y."/>
            <person name="Otte D."/>
            <person name="Whiting M.F."/>
        </authorList>
    </citation>
    <scope>NUCLEOTIDE SEQUENCE</scope>
</reference>
<evidence type="ECO:0000256" key="14">
    <source>
        <dbReference type="ARBA" id="ARBA00023075"/>
    </source>
</evidence>
<comment type="similarity">
    <text evidence="3 18">Belongs to the complex I subunit 2 family.</text>
</comment>
<keyword evidence="15 18" id="KW-0496">Mitochondrion</keyword>
<evidence type="ECO:0000256" key="4">
    <source>
        <dbReference type="ARBA" id="ARBA00012944"/>
    </source>
</evidence>
<evidence type="ECO:0000259" key="19">
    <source>
        <dbReference type="Pfam" id="PF00361"/>
    </source>
</evidence>
<evidence type="ECO:0000256" key="17">
    <source>
        <dbReference type="ARBA" id="ARBA00049551"/>
    </source>
</evidence>
<accession>A0A0N6WAE4</accession>